<gene>
    <name evidence="2" type="ORF">NIT7321_00646</name>
</gene>
<proteinExistence type="predicted"/>
<dbReference type="EMBL" id="CVRL01000006">
    <property type="protein sequence ID" value="CRL09812.1"/>
    <property type="molecule type" value="Genomic_DNA"/>
</dbReference>
<dbReference type="SUPFAM" id="SSF52833">
    <property type="entry name" value="Thioredoxin-like"/>
    <property type="match status" value="1"/>
</dbReference>
<evidence type="ECO:0000313" key="2">
    <source>
        <dbReference type="EMBL" id="CRL09812.1"/>
    </source>
</evidence>
<sequence>MKTLTTLLAAAWMALPLGAGAQSAGSSSDLVVVELFTSQGCSSCPPADALLHQLTARDDVLPLALHVDYWDYIGWKDQFASPAHTLRQKGYAQIGGRQMVYTPQMIINGQDDVVGANAMKLGEVIAEHKMRPNPVAITVDGTPSGAGDISVQLRRADTGPVLNGPISVQLVRYTPERTVDITRGELAGRSLSYANVVETLEPVAQWDGSAELTVSVNLPDALPAAILVQRAPFGEILGAARLN</sequence>
<keyword evidence="3" id="KW-1185">Reference proteome</keyword>
<dbReference type="RefSeq" id="WP_050672565.1">
    <property type="nucleotide sequence ID" value="NZ_CVRL01000006.1"/>
</dbReference>
<dbReference type="Pfam" id="PF06764">
    <property type="entry name" value="DUF1223"/>
    <property type="match status" value="1"/>
</dbReference>
<protein>
    <submittedName>
        <fullName evidence="2">Putative secreted protein</fullName>
    </submittedName>
</protein>
<accession>A0A0H5CXS9</accession>
<dbReference type="PANTHER" id="PTHR36057">
    <property type="match status" value="1"/>
</dbReference>
<keyword evidence="1" id="KW-0732">Signal</keyword>
<dbReference type="InterPro" id="IPR036249">
    <property type="entry name" value="Thioredoxin-like_sf"/>
</dbReference>
<name>A0A0H5CXS9_9RHOB</name>
<feature type="chain" id="PRO_5005217151" evidence="1">
    <location>
        <begin position="22"/>
        <end position="243"/>
    </location>
</feature>
<dbReference type="Proteomes" id="UP000043764">
    <property type="component" value="Unassembled WGS sequence"/>
</dbReference>
<dbReference type="AlphaFoldDB" id="A0A0H5CXS9"/>
<organism evidence="2 3">
    <name type="scientific">Phaeobacter italicus</name>
    <dbReference type="NCBI Taxonomy" id="481446"/>
    <lineage>
        <taxon>Bacteria</taxon>
        <taxon>Pseudomonadati</taxon>
        <taxon>Pseudomonadota</taxon>
        <taxon>Alphaproteobacteria</taxon>
        <taxon>Rhodobacterales</taxon>
        <taxon>Roseobacteraceae</taxon>
        <taxon>Phaeobacter</taxon>
    </lineage>
</organism>
<dbReference type="InterPro" id="IPR010634">
    <property type="entry name" value="DUF1223"/>
</dbReference>
<dbReference type="PANTHER" id="PTHR36057:SF1">
    <property type="entry name" value="LIPOPROTEIN LIPID ATTACHMENT SITE-LIKE PROTEIN, PUTATIVE (DUF1223)-RELATED"/>
    <property type="match status" value="1"/>
</dbReference>
<feature type="signal peptide" evidence="1">
    <location>
        <begin position="1"/>
        <end position="21"/>
    </location>
</feature>
<evidence type="ECO:0000313" key="3">
    <source>
        <dbReference type="Proteomes" id="UP000043764"/>
    </source>
</evidence>
<reference evidence="3" key="1">
    <citation type="submission" date="2015-05" db="EMBL/GenBank/DDBJ databases">
        <authorList>
            <person name="Rodrigo-Torres Lidia"/>
            <person name="Arahal R.David."/>
        </authorList>
    </citation>
    <scope>NUCLEOTIDE SEQUENCE [LARGE SCALE GENOMIC DNA]</scope>
    <source>
        <strain evidence="3">CECT 7321</strain>
    </source>
</reference>
<evidence type="ECO:0000256" key="1">
    <source>
        <dbReference type="SAM" id="SignalP"/>
    </source>
</evidence>